<sequence>MECIQPTLPYPTLPCPAKVEGQGRARLRDIAQLLPPKSTPTEPHEALVSPPPHRQHRPTYHSSALYPHPRHPPQRAQVERYATAGTMKTTTAMPTNVPAMQGSPSQPFSVSQQPRSQHCKTRGDRTVPGDCGGWRVGRLEGLTAALEQVSVQRVSLDWQMMDDSTPEKCGWRVHPRTGLMEEWNRILVGSVMGTGRSGMVCERTASPSPVRQEMPSYLSQYSMGMLLDDGGDQQTTSTQASEALLPLHSSASTTPLVRTHISPCDNPSMPPGLGSGLCVANVGSQDLGLIPVLHDEGDVVARFLSSQVVRSFNLGIWNGCIGWAVQHARRNNCPFLRHEIAP</sequence>
<gene>
    <name evidence="1" type="ORF">OPT61_g10187</name>
</gene>
<dbReference type="EMBL" id="JAPHNI010001508">
    <property type="protein sequence ID" value="KAJ8105423.1"/>
    <property type="molecule type" value="Genomic_DNA"/>
</dbReference>
<keyword evidence="2" id="KW-1185">Reference proteome</keyword>
<evidence type="ECO:0000313" key="2">
    <source>
        <dbReference type="Proteomes" id="UP001153331"/>
    </source>
</evidence>
<organism evidence="1 2">
    <name type="scientific">Boeremia exigua</name>
    <dbReference type="NCBI Taxonomy" id="749465"/>
    <lineage>
        <taxon>Eukaryota</taxon>
        <taxon>Fungi</taxon>
        <taxon>Dikarya</taxon>
        <taxon>Ascomycota</taxon>
        <taxon>Pezizomycotina</taxon>
        <taxon>Dothideomycetes</taxon>
        <taxon>Pleosporomycetidae</taxon>
        <taxon>Pleosporales</taxon>
        <taxon>Pleosporineae</taxon>
        <taxon>Didymellaceae</taxon>
        <taxon>Boeremia</taxon>
    </lineage>
</organism>
<dbReference type="Proteomes" id="UP001153331">
    <property type="component" value="Unassembled WGS sequence"/>
</dbReference>
<comment type="caution">
    <text evidence="1">The sequence shown here is derived from an EMBL/GenBank/DDBJ whole genome shotgun (WGS) entry which is preliminary data.</text>
</comment>
<proteinExistence type="predicted"/>
<name>A0ACC2HRT0_9PLEO</name>
<protein>
    <submittedName>
        <fullName evidence="1">Uncharacterized protein</fullName>
    </submittedName>
</protein>
<accession>A0ACC2HRT0</accession>
<reference evidence="1" key="1">
    <citation type="submission" date="2022-11" db="EMBL/GenBank/DDBJ databases">
        <title>Genome Sequence of Boeremia exigua.</title>
        <authorList>
            <person name="Buettner E."/>
        </authorList>
    </citation>
    <scope>NUCLEOTIDE SEQUENCE</scope>
    <source>
        <strain evidence="1">CU02</strain>
    </source>
</reference>
<evidence type="ECO:0000313" key="1">
    <source>
        <dbReference type="EMBL" id="KAJ8105423.1"/>
    </source>
</evidence>